<dbReference type="EMBL" id="CM046389">
    <property type="protein sequence ID" value="KAI8567845.1"/>
    <property type="molecule type" value="Genomic_DNA"/>
</dbReference>
<keyword evidence="2" id="KW-1185">Reference proteome</keyword>
<gene>
    <name evidence="1" type="ORF">RHMOL_Rhmol02G0153300</name>
</gene>
<name>A0ACC0PQ71_RHOML</name>
<dbReference type="Proteomes" id="UP001062846">
    <property type="component" value="Chromosome 2"/>
</dbReference>
<sequence length="211" mass="23606">MSEEEQIEVADDVNSVEQSSLQASDGEALISSLLKTRTMMTEEIGVEINPSNRAGLIFQVCLKFSSHKFCSFSVYLSWLGLMKEFEFEDFMNLGSSYDKKAHEIDEGDNGSMDEVEGIVPQCGMFLILLMRLTIFTMDMRERSILVLFFNFSGSKGEDSTTKAVTTPLKEVEEDENAHETTSTQGPHVEQPNMAAYVGMNILQVPNVAWCL</sequence>
<evidence type="ECO:0000313" key="1">
    <source>
        <dbReference type="EMBL" id="KAI8567845.1"/>
    </source>
</evidence>
<accession>A0ACC0PQ71</accession>
<reference evidence="1" key="1">
    <citation type="submission" date="2022-02" db="EMBL/GenBank/DDBJ databases">
        <title>Plant Genome Project.</title>
        <authorList>
            <person name="Zhang R.-G."/>
        </authorList>
    </citation>
    <scope>NUCLEOTIDE SEQUENCE</scope>
    <source>
        <strain evidence="1">AT1</strain>
    </source>
</reference>
<protein>
    <submittedName>
        <fullName evidence="1">Uncharacterized protein</fullName>
    </submittedName>
</protein>
<comment type="caution">
    <text evidence="1">The sequence shown here is derived from an EMBL/GenBank/DDBJ whole genome shotgun (WGS) entry which is preliminary data.</text>
</comment>
<proteinExistence type="predicted"/>
<organism evidence="1 2">
    <name type="scientific">Rhododendron molle</name>
    <name type="common">Chinese azalea</name>
    <name type="synonym">Azalea mollis</name>
    <dbReference type="NCBI Taxonomy" id="49168"/>
    <lineage>
        <taxon>Eukaryota</taxon>
        <taxon>Viridiplantae</taxon>
        <taxon>Streptophyta</taxon>
        <taxon>Embryophyta</taxon>
        <taxon>Tracheophyta</taxon>
        <taxon>Spermatophyta</taxon>
        <taxon>Magnoliopsida</taxon>
        <taxon>eudicotyledons</taxon>
        <taxon>Gunneridae</taxon>
        <taxon>Pentapetalae</taxon>
        <taxon>asterids</taxon>
        <taxon>Ericales</taxon>
        <taxon>Ericaceae</taxon>
        <taxon>Ericoideae</taxon>
        <taxon>Rhodoreae</taxon>
        <taxon>Rhododendron</taxon>
    </lineage>
</organism>
<evidence type="ECO:0000313" key="2">
    <source>
        <dbReference type="Proteomes" id="UP001062846"/>
    </source>
</evidence>